<reference evidence="9" key="1">
    <citation type="submission" date="2017-05" db="EMBL/GenBank/DDBJ databases">
        <authorList>
            <person name="Sharma S."/>
            <person name="Sidhu C."/>
            <person name="Pinnaka A.K."/>
        </authorList>
    </citation>
    <scope>NUCLEOTIDE SEQUENCE [LARGE SCALE GENOMIC DNA]</scope>
    <source>
        <strain evidence="9">AK93</strain>
    </source>
</reference>
<proteinExistence type="inferred from homology"/>
<sequence length="227" mass="24291">MSWRLCMKTTLVFAFLLALLFTGLAAINVSIGFLSPDHVRATLDALMQSPVLLGLAIFLVLAVDSLLAVPTITTIVLAGYLLGPFWGGLVASLGVLTAGSICYWGARCFGETRFVPARHRARVIETVGSVGPAPLMLSRISPLLPEVLSALAGTGRMSAKRYYLYFAIGNVPFSFLAAWAGSISSLERPWPALAVGVGLPTLGATYLIYRRFAGKRRAAFAQQENTP</sequence>
<feature type="domain" description="VTT" evidence="7">
    <location>
        <begin position="69"/>
        <end position="182"/>
    </location>
</feature>
<accession>A0A3E0WVA2</accession>
<evidence type="ECO:0000256" key="2">
    <source>
        <dbReference type="ARBA" id="ARBA00022475"/>
    </source>
</evidence>
<dbReference type="AlphaFoldDB" id="A0A3E0WVA2"/>
<comment type="caution">
    <text evidence="8">The sequence shown here is derived from an EMBL/GenBank/DDBJ whole genome shotgun (WGS) entry which is preliminary data.</text>
</comment>
<evidence type="ECO:0000313" key="8">
    <source>
        <dbReference type="EMBL" id="RFA36904.1"/>
    </source>
</evidence>
<dbReference type="InterPro" id="IPR032816">
    <property type="entry name" value="VTT_dom"/>
</dbReference>
<comment type="similarity">
    <text evidence="6">Belongs to the TVP38/TMEM64 family.</text>
</comment>
<evidence type="ECO:0000313" key="9">
    <source>
        <dbReference type="Proteomes" id="UP000256763"/>
    </source>
</evidence>
<keyword evidence="2 6" id="KW-1003">Cell membrane</keyword>
<evidence type="ECO:0000259" key="7">
    <source>
        <dbReference type="Pfam" id="PF09335"/>
    </source>
</evidence>
<dbReference type="OrthoDB" id="284062at2"/>
<keyword evidence="4 6" id="KW-1133">Transmembrane helix</keyword>
<keyword evidence="5 6" id="KW-0472">Membrane</keyword>
<feature type="transmembrane region" description="Helical" evidence="6">
    <location>
        <begin position="190"/>
        <end position="209"/>
    </location>
</feature>
<evidence type="ECO:0000256" key="5">
    <source>
        <dbReference type="ARBA" id="ARBA00023136"/>
    </source>
</evidence>
<evidence type="ECO:0000256" key="4">
    <source>
        <dbReference type="ARBA" id="ARBA00022989"/>
    </source>
</evidence>
<dbReference type="GO" id="GO:0005886">
    <property type="term" value="C:plasma membrane"/>
    <property type="evidence" value="ECO:0007669"/>
    <property type="project" value="UniProtKB-SubCell"/>
</dbReference>
<gene>
    <name evidence="8" type="ORF">CAL65_10370</name>
</gene>
<name>A0A3E0WVA2_9GAMM</name>
<feature type="transmembrane region" description="Helical" evidence="6">
    <location>
        <begin position="50"/>
        <end position="78"/>
    </location>
</feature>
<dbReference type="EMBL" id="NFZW01000008">
    <property type="protein sequence ID" value="RFA36904.1"/>
    <property type="molecule type" value="Genomic_DNA"/>
</dbReference>
<evidence type="ECO:0000256" key="6">
    <source>
        <dbReference type="RuleBase" id="RU366058"/>
    </source>
</evidence>
<protein>
    <recommendedName>
        <fullName evidence="6">TVP38/TMEM64 family membrane protein</fullName>
    </recommendedName>
</protein>
<evidence type="ECO:0000256" key="1">
    <source>
        <dbReference type="ARBA" id="ARBA00004651"/>
    </source>
</evidence>
<evidence type="ECO:0000256" key="3">
    <source>
        <dbReference type="ARBA" id="ARBA00022692"/>
    </source>
</evidence>
<comment type="caution">
    <text evidence="6">Lacks conserved residue(s) required for the propagation of feature annotation.</text>
</comment>
<feature type="transmembrane region" description="Helical" evidence="6">
    <location>
        <begin position="85"/>
        <end position="106"/>
    </location>
</feature>
<comment type="subcellular location">
    <subcellularLocation>
        <location evidence="1 6">Cell membrane</location>
        <topology evidence="1 6">Multi-pass membrane protein</topology>
    </subcellularLocation>
</comment>
<dbReference type="PANTHER" id="PTHR12677:SF59">
    <property type="entry name" value="GOLGI APPARATUS MEMBRANE PROTEIN TVP38-RELATED"/>
    <property type="match status" value="1"/>
</dbReference>
<dbReference type="PANTHER" id="PTHR12677">
    <property type="entry name" value="GOLGI APPARATUS MEMBRANE PROTEIN TVP38-RELATED"/>
    <property type="match status" value="1"/>
</dbReference>
<organism evidence="8 9">
    <name type="scientific">Alkalilimnicola ehrlichii</name>
    <dbReference type="NCBI Taxonomy" id="351052"/>
    <lineage>
        <taxon>Bacteria</taxon>
        <taxon>Pseudomonadati</taxon>
        <taxon>Pseudomonadota</taxon>
        <taxon>Gammaproteobacteria</taxon>
        <taxon>Chromatiales</taxon>
        <taxon>Ectothiorhodospiraceae</taxon>
        <taxon>Alkalilimnicola</taxon>
    </lineage>
</organism>
<keyword evidence="9" id="KW-1185">Reference proteome</keyword>
<dbReference type="Pfam" id="PF09335">
    <property type="entry name" value="VTT_dom"/>
    <property type="match status" value="1"/>
</dbReference>
<dbReference type="InterPro" id="IPR015414">
    <property type="entry name" value="TMEM64"/>
</dbReference>
<keyword evidence="3 6" id="KW-0812">Transmembrane</keyword>
<feature type="transmembrane region" description="Helical" evidence="6">
    <location>
        <begin position="162"/>
        <end position="184"/>
    </location>
</feature>
<dbReference type="Proteomes" id="UP000256763">
    <property type="component" value="Unassembled WGS sequence"/>
</dbReference>